<dbReference type="EMBL" id="CP002360">
    <property type="protein sequence ID" value="AEE97891.1"/>
    <property type="molecule type" value="Genomic_DNA"/>
</dbReference>
<dbReference type="KEGG" id="mas:Mahau_2761"/>
<dbReference type="SMART" id="SM00860">
    <property type="entry name" value="SMI1_KNR4"/>
    <property type="match status" value="1"/>
</dbReference>
<name>F3ZZP4_MAHA5</name>
<dbReference type="InterPro" id="IPR037883">
    <property type="entry name" value="Knr4/Smi1-like_sf"/>
</dbReference>
<dbReference type="Pfam" id="PF14568">
    <property type="entry name" value="SUKH_6"/>
    <property type="match status" value="1"/>
</dbReference>
<keyword evidence="3" id="KW-1185">Reference proteome</keyword>
<dbReference type="InterPro" id="IPR018958">
    <property type="entry name" value="Knr4/Smi1-like_dom"/>
</dbReference>
<dbReference type="AlphaFoldDB" id="F3ZZP4"/>
<organism evidence="2 3">
    <name type="scientific">Mahella australiensis (strain DSM 15567 / CIP 107919 / 50-1 BON)</name>
    <dbReference type="NCBI Taxonomy" id="697281"/>
    <lineage>
        <taxon>Bacteria</taxon>
        <taxon>Bacillati</taxon>
        <taxon>Bacillota</taxon>
        <taxon>Clostridia</taxon>
        <taxon>Thermoanaerobacterales</taxon>
        <taxon>Thermoanaerobacterales Family IV. Incertae Sedis</taxon>
        <taxon>Mahella</taxon>
    </lineage>
</organism>
<dbReference type="SUPFAM" id="SSF160631">
    <property type="entry name" value="SMI1/KNR4-like"/>
    <property type="match status" value="1"/>
</dbReference>
<evidence type="ECO:0000259" key="1">
    <source>
        <dbReference type="SMART" id="SM00860"/>
    </source>
</evidence>
<accession>F3ZZP4</accession>
<dbReference type="RefSeq" id="WP_013782314.1">
    <property type="nucleotide sequence ID" value="NC_015520.1"/>
</dbReference>
<dbReference type="eggNOG" id="ENOG5032WH9">
    <property type="taxonomic scope" value="Bacteria"/>
</dbReference>
<proteinExistence type="predicted"/>
<dbReference type="HOGENOM" id="CLU_124990_0_0_9"/>
<feature type="domain" description="Knr4/Smi1-like" evidence="1">
    <location>
        <begin position="23"/>
        <end position="133"/>
    </location>
</feature>
<evidence type="ECO:0000313" key="2">
    <source>
        <dbReference type="EMBL" id="AEE97891.1"/>
    </source>
</evidence>
<dbReference type="Proteomes" id="UP000008457">
    <property type="component" value="Chromosome"/>
</dbReference>
<gene>
    <name evidence="2" type="ordered locus">Mahau_2761</name>
</gene>
<reference evidence="3" key="1">
    <citation type="submission" date="2010-11" db="EMBL/GenBank/DDBJ databases">
        <title>The complete genome of Mahella australiensis DSM 15567.</title>
        <authorList>
            <consortium name="US DOE Joint Genome Institute (JGI-PGF)"/>
            <person name="Lucas S."/>
            <person name="Copeland A."/>
            <person name="Lapidus A."/>
            <person name="Bruce D."/>
            <person name="Goodwin L."/>
            <person name="Pitluck S."/>
            <person name="Kyrpides N."/>
            <person name="Mavromatis K."/>
            <person name="Pagani I."/>
            <person name="Ivanova N."/>
            <person name="Teshima H."/>
            <person name="Brettin T."/>
            <person name="Detter J.C."/>
            <person name="Han C."/>
            <person name="Tapia R."/>
            <person name="Land M."/>
            <person name="Hauser L."/>
            <person name="Markowitz V."/>
            <person name="Cheng J.-F."/>
            <person name="Hugenholtz P."/>
            <person name="Woyke T."/>
            <person name="Wu D."/>
            <person name="Spring S."/>
            <person name="Pukall R."/>
            <person name="Steenblock K."/>
            <person name="Schneider S."/>
            <person name="Klenk H.-P."/>
            <person name="Eisen J.A."/>
        </authorList>
    </citation>
    <scope>NUCLEOTIDE SEQUENCE [LARGE SCALE GENOMIC DNA]</scope>
    <source>
        <strain evidence="3">DSM 15567 / CIP 107919 / 50-1 BON</strain>
    </source>
</reference>
<evidence type="ECO:0000313" key="3">
    <source>
        <dbReference type="Proteomes" id="UP000008457"/>
    </source>
</evidence>
<sequence length="139" mass="16316">MSVWNLLYKGLTGTHDYIKPNLPATQKQIFDVEKSLGYKLPTDLKELLLEMNGDNWLIFSTEQIMEINLSVRKLDCYMPLDCLLFFGGNGCGDYYGYPITHQDGVRDDSVFIWEHEYDSRIWKANNLEDLIKKYYNDEI</sequence>
<protein>
    <submittedName>
        <fullName evidence="2">Cell wall assembly/cell proliferation coordinating protein, KNR4</fullName>
    </submittedName>
</protein>
<dbReference type="OrthoDB" id="3478416at2"/>
<dbReference type="Gene3D" id="3.40.1580.10">
    <property type="entry name" value="SMI1/KNR4-like"/>
    <property type="match status" value="1"/>
</dbReference>
<reference evidence="2 3" key="2">
    <citation type="journal article" date="2011" name="Stand. Genomic Sci.">
        <title>Complete genome sequence of Mahella australiensis type strain (50-1 BON).</title>
        <authorList>
            <person name="Sikorski J."/>
            <person name="Teshima H."/>
            <person name="Nolan M."/>
            <person name="Lucas S."/>
            <person name="Hammon N."/>
            <person name="Deshpande S."/>
            <person name="Cheng J.F."/>
            <person name="Pitluck S."/>
            <person name="Liolios K."/>
            <person name="Pagani I."/>
            <person name="Ivanova N."/>
            <person name="Huntemann M."/>
            <person name="Mavromatis K."/>
            <person name="Ovchinikova G."/>
            <person name="Pati A."/>
            <person name="Tapia R."/>
            <person name="Han C."/>
            <person name="Goodwin L."/>
            <person name="Chen A."/>
            <person name="Palaniappan K."/>
            <person name="Land M."/>
            <person name="Hauser L."/>
            <person name="Ngatchou-Djao O.D."/>
            <person name="Rohde M."/>
            <person name="Pukall R."/>
            <person name="Spring S."/>
            <person name="Abt B."/>
            <person name="Goker M."/>
            <person name="Detter J.C."/>
            <person name="Woyke T."/>
            <person name="Bristow J."/>
            <person name="Markowitz V."/>
            <person name="Hugenholtz P."/>
            <person name="Eisen J.A."/>
            <person name="Kyrpides N.C."/>
            <person name="Klenk H.P."/>
            <person name="Lapidus A."/>
        </authorList>
    </citation>
    <scope>NUCLEOTIDE SEQUENCE [LARGE SCALE GENOMIC DNA]</scope>
    <source>
        <strain evidence="3">DSM 15567 / CIP 107919 / 50-1 BON</strain>
    </source>
</reference>